<gene>
    <name evidence="2" type="ORF">AYW79_06960</name>
</gene>
<evidence type="ECO:0000313" key="3">
    <source>
        <dbReference type="Proteomes" id="UP000077421"/>
    </source>
</evidence>
<comment type="caution">
    <text evidence="2">The sequence shown here is derived from an EMBL/GenBank/DDBJ whole genome shotgun (WGS) entry which is preliminary data.</text>
</comment>
<name>A0A853KAR2_9BACL</name>
<dbReference type="AlphaFoldDB" id="A0A853KAR2"/>
<protein>
    <recommendedName>
        <fullName evidence="4">SLH domain-containing protein</fullName>
    </recommendedName>
</protein>
<dbReference type="EMBL" id="LSUQ01000015">
    <property type="protein sequence ID" value="OAG94155.1"/>
    <property type="molecule type" value="Genomic_DNA"/>
</dbReference>
<organism evidence="2 3">
    <name type="scientific">Ferroacidibacillus organovorans</name>
    <dbReference type="NCBI Taxonomy" id="1765683"/>
    <lineage>
        <taxon>Bacteria</taxon>
        <taxon>Bacillati</taxon>
        <taxon>Bacillota</taxon>
        <taxon>Bacilli</taxon>
        <taxon>Bacillales</taxon>
        <taxon>Alicyclobacillaceae</taxon>
        <taxon>Ferroacidibacillus</taxon>
    </lineage>
</organism>
<evidence type="ECO:0000256" key="1">
    <source>
        <dbReference type="SAM" id="SignalP"/>
    </source>
</evidence>
<keyword evidence="1" id="KW-0732">Signal</keyword>
<reference evidence="2 3" key="1">
    <citation type="submission" date="2016-02" db="EMBL/GenBank/DDBJ databases">
        <title>Draft genome sequence of Acidibacillus ferrooxidans SLC66.</title>
        <authorList>
            <person name="Oliveira G."/>
            <person name="Nancucheo I."/>
            <person name="Dall'Agnol H."/>
            <person name="Johnson B."/>
            <person name="Oliveira R."/>
            <person name="Nunes G.L."/>
            <person name="Tzotzos G."/>
            <person name="Orellana S.C."/>
            <person name="Salim A.C."/>
            <person name="Araujo F.M."/>
        </authorList>
    </citation>
    <scope>NUCLEOTIDE SEQUENCE [LARGE SCALE GENOMIC DNA]</scope>
    <source>
        <strain evidence="2 3">SLC66</strain>
    </source>
</reference>
<evidence type="ECO:0008006" key="4">
    <source>
        <dbReference type="Google" id="ProtNLM"/>
    </source>
</evidence>
<proteinExistence type="predicted"/>
<dbReference type="Proteomes" id="UP000077421">
    <property type="component" value="Unassembled WGS sequence"/>
</dbReference>
<accession>A0A853KAR2</accession>
<evidence type="ECO:0000313" key="2">
    <source>
        <dbReference type="EMBL" id="OAG94155.1"/>
    </source>
</evidence>
<sequence>MKKIRVVAVLVICLLLIECFPPQPSIAASHYGGLGKNASRKEVDAFLTVAHMSMSQFLNPNEASTFHKKYGMSEEQFLQTILYGYAIMGKVIFHVTYPEASFIANVSKAGGLRPVTISEALADCKFAALTALSQAAPLVYATAWDPPVASLPIINRITAYTVGTDGNMYARISMSHHPLNSRWKRAFGSFAIVFSYYFDETLFGREVVPGIPSLPYPIFRKTQHNDSISYGPMLTTVEFSDGVSFSGSYIGIGSYGYQTLMEVARHPFPYLHVIKGDSLVGLLKSWNSIYKSVKW</sequence>
<dbReference type="RefSeq" id="WP_067563725.1">
    <property type="nucleotide sequence ID" value="NZ_LSUQ01000015.1"/>
</dbReference>
<feature type="signal peptide" evidence="1">
    <location>
        <begin position="1"/>
        <end position="27"/>
    </location>
</feature>
<feature type="chain" id="PRO_5032849226" description="SLH domain-containing protein" evidence="1">
    <location>
        <begin position="28"/>
        <end position="295"/>
    </location>
</feature>